<keyword evidence="4 5" id="KW-0325">Glycoprotein</keyword>
<evidence type="ECO:0000256" key="6">
    <source>
        <dbReference type="PIRSR" id="PIRSR601548-2"/>
    </source>
</evidence>
<evidence type="ECO:0000313" key="12">
    <source>
        <dbReference type="RefSeq" id="XP_025413401.1"/>
    </source>
</evidence>
<keyword evidence="9" id="KW-0479">Metal-binding</keyword>
<comment type="caution">
    <text evidence="8">Lacks conserved residue(s) required for the propagation of feature annotation.</text>
</comment>
<feature type="chain" id="PRO_5034035220" description="Angiotensin-converting enzyme" evidence="10">
    <location>
        <begin position="20"/>
        <end position="634"/>
    </location>
</feature>
<dbReference type="SUPFAM" id="SSF55486">
    <property type="entry name" value="Metalloproteases ('zincins'), catalytic domain"/>
    <property type="match status" value="1"/>
</dbReference>
<dbReference type="Pfam" id="PF01401">
    <property type="entry name" value="Peptidase_M2"/>
    <property type="match status" value="1"/>
</dbReference>
<evidence type="ECO:0000256" key="4">
    <source>
        <dbReference type="ARBA" id="ARBA00023180"/>
    </source>
</evidence>
<dbReference type="RefSeq" id="XP_025413401.1">
    <property type="nucleotide sequence ID" value="XM_025557616.1"/>
</dbReference>
<feature type="binding site" evidence="6">
    <location>
        <position position="531"/>
    </location>
    <ligand>
        <name>chloride</name>
        <dbReference type="ChEBI" id="CHEBI:17996"/>
        <label>1</label>
    </ligand>
</feature>
<comment type="similarity">
    <text evidence="1 8 9">Belongs to the peptidase M2 family.</text>
</comment>
<evidence type="ECO:0000256" key="2">
    <source>
        <dbReference type="ARBA" id="ARBA00022729"/>
    </source>
</evidence>
<dbReference type="GO" id="GO:0005886">
    <property type="term" value="C:plasma membrane"/>
    <property type="evidence" value="ECO:0007669"/>
    <property type="project" value="TreeGrafter"/>
</dbReference>
<evidence type="ECO:0000256" key="3">
    <source>
        <dbReference type="ARBA" id="ARBA00023157"/>
    </source>
</evidence>
<evidence type="ECO:0000256" key="1">
    <source>
        <dbReference type="ARBA" id="ARBA00008139"/>
    </source>
</evidence>
<feature type="binding site" evidence="6">
    <location>
        <position position="238"/>
    </location>
    <ligand>
        <name>chloride</name>
        <dbReference type="ChEBI" id="CHEBI:17996"/>
        <label>1</label>
    </ligand>
</feature>
<keyword evidence="3 7" id="KW-1015">Disulfide bond</keyword>
<dbReference type="OrthoDB" id="7361988at2759"/>
<keyword evidence="9" id="KW-0378">Hydrolase</keyword>
<reference evidence="12" key="1">
    <citation type="submission" date="2025-08" db="UniProtKB">
        <authorList>
            <consortium name="RefSeq"/>
        </authorList>
    </citation>
    <scope>IDENTIFICATION</scope>
    <source>
        <tissue evidence="12">Whole body</tissue>
    </source>
</reference>
<dbReference type="PANTHER" id="PTHR10514:SF45">
    <property type="entry name" value="ANGIOTENSIN-CONVERTING ENZYME"/>
    <property type="match status" value="1"/>
</dbReference>
<keyword evidence="9" id="KW-0645">Protease</keyword>
<keyword evidence="9" id="KW-0482">Metalloprotease</keyword>
<dbReference type="PANTHER" id="PTHR10514">
    <property type="entry name" value="ANGIOTENSIN-CONVERTING ENZYME"/>
    <property type="match status" value="1"/>
</dbReference>
<feature type="disulfide bond" evidence="7">
    <location>
        <begin position="547"/>
        <end position="566"/>
    </location>
</feature>
<name>A0A8B8FSF7_9HEMI</name>
<dbReference type="Proteomes" id="UP000694846">
    <property type="component" value="Unplaced"/>
</dbReference>
<keyword evidence="9" id="KW-0121">Carboxypeptidase</keyword>
<dbReference type="PRINTS" id="PR00791">
    <property type="entry name" value="PEPDIPTASEA"/>
</dbReference>
<dbReference type="PROSITE" id="PS52011">
    <property type="entry name" value="PEPTIDASE_M2"/>
    <property type="match status" value="1"/>
</dbReference>
<proteinExistence type="inferred from homology"/>
<gene>
    <name evidence="12" type="primary">LOC112685677</name>
</gene>
<comment type="cofactor">
    <cofactor evidence="9">
        <name>Zn(2+)</name>
        <dbReference type="ChEBI" id="CHEBI:29105"/>
    </cofactor>
    <text evidence="9">Binds 1 zinc ion per subunit.</text>
</comment>
<keyword evidence="11" id="KW-1185">Reference proteome</keyword>
<keyword evidence="9" id="KW-0862">Zinc</keyword>
<sequence>MSCLFRLIVVMFVFGSHYCSVDYSRRSVSPTCSPDGLKSNMSDKVANTVTCNSEVKIRNLYNLTNEQLSLYATAQWNYNVNENEETTEEALKSSIQLFLYQKLLITSAKNLSASFGMKYKDLLPLVYFMHDRGLCQLDLCDFKAIQSLKSKLKSMINGLVIYEYREKTDHPCEITANEVHFIMVNSTDVAELKYYWKAWHTHTGFEMKTIYMKYIGLLDHMAKLNNFSNEFEYYAKLYSTDGCRPNVDRMYENIRPLYLQLYARVRRILREKFGTVAVSCDGPIPVHLLGSILGQPWTNLLPSLTHERFIHISSRTNAKTPKRLFDQANRFFTSIGMGNLPKSVWSNSMFEENENFADCTSSSWDMYKNNDFRIKMCFRDTVDDVYTMHKQLGLVHYFSAYKIQPIIFQHTSDAAFVDGMINALTLSARYQDHIDRFKDSALSRHSYLLRTAMEKVAVLPFVYATDVWHANAFKGPFAPKRTNDFWWNQRFKYEGVVSPISKSKDKCSNSNYKPFDPSAAYDMLTELPYIRYFLAPVIEFQIFKALCTTCGEYDPKNSKIKHLYECNLRGYKKIGKIISLVMSKGSSTKWQLLFEMIVGHQRLEVEPLLEYFQPLYEQLSLTNNKTNEYIGWKA</sequence>
<dbReference type="GO" id="GO:0008241">
    <property type="term" value="F:peptidyl-dipeptidase activity"/>
    <property type="evidence" value="ECO:0007669"/>
    <property type="project" value="InterPro"/>
</dbReference>
<evidence type="ECO:0000313" key="11">
    <source>
        <dbReference type="Proteomes" id="UP000694846"/>
    </source>
</evidence>
<organism evidence="11 12">
    <name type="scientific">Sipha flava</name>
    <name type="common">yellow sugarcane aphid</name>
    <dbReference type="NCBI Taxonomy" id="143950"/>
    <lineage>
        <taxon>Eukaryota</taxon>
        <taxon>Metazoa</taxon>
        <taxon>Ecdysozoa</taxon>
        <taxon>Arthropoda</taxon>
        <taxon>Hexapoda</taxon>
        <taxon>Insecta</taxon>
        <taxon>Pterygota</taxon>
        <taxon>Neoptera</taxon>
        <taxon>Paraneoptera</taxon>
        <taxon>Hemiptera</taxon>
        <taxon>Sternorrhyncha</taxon>
        <taxon>Aphidomorpha</taxon>
        <taxon>Aphidoidea</taxon>
        <taxon>Aphididae</taxon>
        <taxon>Sipha</taxon>
    </lineage>
</organism>
<dbReference type="GO" id="GO:0004180">
    <property type="term" value="F:carboxypeptidase activity"/>
    <property type="evidence" value="ECO:0007669"/>
    <property type="project" value="UniProtKB-KW"/>
</dbReference>
<dbReference type="GO" id="GO:0006508">
    <property type="term" value="P:proteolysis"/>
    <property type="evidence" value="ECO:0007669"/>
    <property type="project" value="UniProtKB-KW"/>
</dbReference>
<dbReference type="EC" id="3.4.-.-" evidence="9"/>
<dbReference type="InterPro" id="IPR001548">
    <property type="entry name" value="Peptidase_M2"/>
</dbReference>
<dbReference type="AlphaFoldDB" id="A0A8B8FSF7"/>
<evidence type="ECO:0000256" key="10">
    <source>
        <dbReference type="SAM" id="SignalP"/>
    </source>
</evidence>
<feature type="disulfide bond" evidence="7 8">
    <location>
        <begin position="359"/>
        <end position="377"/>
    </location>
</feature>
<accession>A0A8B8FSF7</accession>
<evidence type="ECO:0000256" key="8">
    <source>
        <dbReference type="PROSITE-ProRule" id="PRU01355"/>
    </source>
</evidence>
<dbReference type="GO" id="GO:0046872">
    <property type="term" value="F:metal ion binding"/>
    <property type="evidence" value="ECO:0007669"/>
    <property type="project" value="UniProtKB-KW"/>
</dbReference>
<protein>
    <recommendedName>
        <fullName evidence="9">Angiotensin-converting enzyme</fullName>
        <ecNumber evidence="9">3.4.-.-</ecNumber>
    </recommendedName>
</protein>
<evidence type="ECO:0000256" key="5">
    <source>
        <dbReference type="PIRSR" id="PIRSR601548-10"/>
    </source>
</evidence>
<keyword evidence="2 10" id="KW-0732">Signal</keyword>
<feature type="glycosylation site" description="N-linked (GlcNAc...) asparagine" evidence="5">
    <location>
        <position position="81"/>
    </location>
</feature>
<dbReference type="GeneID" id="112685677"/>
<evidence type="ECO:0000256" key="9">
    <source>
        <dbReference type="RuleBase" id="RU361144"/>
    </source>
</evidence>
<dbReference type="CDD" id="cd06461">
    <property type="entry name" value="M2_ACE"/>
    <property type="match status" value="1"/>
</dbReference>
<feature type="signal peptide" evidence="10">
    <location>
        <begin position="1"/>
        <end position="19"/>
    </location>
</feature>
<dbReference type="GO" id="GO:0008237">
    <property type="term" value="F:metallopeptidase activity"/>
    <property type="evidence" value="ECO:0007669"/>
    <property type="project" value="UniProtKB-KW"/>
</dbReference>
<evidence type="ECO:0000256" key="7">
    <source>
        <dbReference type="PIRSR" id="PIRSR601548-4"/>
    </source>
</evidence>